<comment type="subunit">
    <text evidence="1">Homodimer.</text>
</comment>
<evidence type="ECO:0000256" key="6">
    <source>
        <dbReference type="ARBA" id="ARBA00023125"/>
    </source>
</evidence>
<dbReference type="OrthoDB" id="5816932at2"/>
<evidence type="ECO:0000256" key="8">
    <source>
        <dbReference type="ARBA" id="ARBA00067542"/>
    </source>
</evidence>
<dbReference type="InterPro" id="IPR009057">
    <property type="entry name" value="Homeodomain-like_sf"/>
</dbReference>
<evidence type="ECO:0000313" key="12">
    <source>
        <dbReference type="Proteomes" id="UP000271587"/>
    </source>
</evidence>
<dbReference type="PANTHER" id="PTHR30055">
    <property type="entry name" value="HTH-TYPE TRANSCRIPTIONAL REGULATOR RUTR"/>
    <property type="match status" value="1"/>
</dbReference>
<dbReference type="FunFam" id="1.10.357.10:FF:000013">
    <property type="entry name" value="TetR family transcriptional regulator"/>
    <property type="match status" value="1"/>
</dbReference>
<dbReference type="Pfam" id="PF00440">
    <property type="entry name" value="TetR_N"/>
    <property type="match status" value="1"/>
</dbReference>
<gene>
    <name evidence="11" type="primary">acnR</name>
    <name evidence="11" type="ORF">CGERO_05740</name>
</gene>
<accession>A0A3G6J096</accession>
<dbReference type="InterPro" id="IPR036271">
    <property type="entry name" value="Tet_transcr_reg_TetR-rel_C_sf"/>
</dbReference>
<dbReference type="InterPro" id="IPR001647">
    <property type="entry name" value="HTH_TetR"/>
</dbReference>
<evidence type="ECO:0000256" key="5">
    <source>
        <dbReference type="ARBA" id="ARBA00023015"/>
    </source>
</evidence>
<keyword evidence="12" id="KW-1185">Reference proteome</keyword>
<dbReference type="GO" id="GO:0000976">
    <property type="term" value="F:transcription cis-regulatory region binding"/>
    <property type="evidence" value="ECO:0007669"/>
    <property type="project" value="TreeGrafter"/>
</dbReference>
<evidence type="ECO:0000256" key="3">
    <source>
        <dbReference type="ARBA" id="ARBA00022723"/>
    </source>
</evidence>
<dbReference type="AlphaFoldDB" id="A0A3G6J096"/>
<evidence type="ECO:0000313" key="11">
    <source>
        <dbReference type="EMBL" id="AZA11455.1"/>
    </source>
</evidence>
<dbReference type="KEGG" id="cgk:CGERO_05740"/>
<dbReference type="PANTHER" id="PTHR30055:SF229">
    <property type="entry name" value="HTH-TYPE TRANSCRIPTIONAL REPRESSOR RV1474C"/>
    <property type="match status" value="1"/>
</dbReference>
<keyword evidence="3" id="KW-0479">Metal-binding</keyword>
<name>A0A3G6J096_9CORY</name>
<evidence type="ECO:0000256" key="2">
    <source>
        <dbReference type="ARBA" id="ARBA00022491"/>
    </source>
</evidence>
<evidence type="ECO:0000256" key="4">
    <source>
        <dbReference type="ARBA" id="ARBA00022842"/>
    </source>
</evidence>
<keyword evidence="5" id="KW-0805">Transcription regulation</keyword>
<keyword evidence="7" id="KW-0804">Transcription</keyword>
<sequence>MPVVSNAELSSKRQDILEGARRCFAEHGYEGATVRRLEEAVGKSRGAIFHHFGDKEGLFLALAREDAARMAEVVAQYGLVDVMRDMLARPERYEWLYTRLEIITMLRTDPAFRAQWQAHQSVLDQAVRERLEQNAAKGRMRDDVPIEVLHLYLETVLDGFISRFAAGEPPERLSSLLDLVEETIRCHAIHSINDSSKTSQK</sequence>
<evidence type="ECO:0000259" key="10">
    <source>
        <dbReference type="PROSITE" id="PS50977"/>
    </source>
</evidence>
<dbReference type="PRINTS" id="PR00455">
    <property type="entry name" value="HTHTETR"/>
</dbReference>
<feature type="domain" description="HTH tetR-type" evidence="10">
    <location>
        <begin position="10"/>
        <end position="70"/>
    </location>
</feature>
<dbReference type="SUPFAM" id="SSF48498">
    <property type="entry name" value="Tetracyclin repressor-like, C-terminal domain"/>
    <property type="match status" value="1"/>
</dbReference>
<dbReference type="SUPFAM" id="SSF46689">
    <property type="entry name" value="Homeodomain-like"/>
    <property type="match status" value="1"/>
</dbReference>
<evidence type="ECO:0000256" key="7">
    <source>
        <dbReference type="ARBA" id="ARBA00023163"/>
    </source>
</evidence>
<dbReference type="GO" id="GO:0046872">
    <property type="term" value="F:metal ion binding"/>
    <property type="evidence" value="ECO:0007669"/>
    <property type="project" value="UniProtKB-KW"/>
</dbReference>
<feature type="DNA-binding region" description="H-T-H motif" evidence="9">
    <location>
        <begin position="33"/>
        <end position="52"/>
    </location>
</feature>
<dbReference type="InterPro" id="IPR050109">
    <property type="entry name" value="HTH-type_TetR-like_transc_reg"/>
</dbReference>
<evidence type="ECO:0000256" key="9">
    <source>
        <dbReference type="PROSITE-ProRule" id="PRU00335"/>
    </source>
</evidence>
<keyword evidence="6 9" id="KW-0238">DNA-binding</keyword>
<dbReference type="EMBL" id="CP033897">
    <property type="protein sequence ID" value="AZA11455.1"/>
    <property type="molecule type" value="Genomic_DNA"/>
</dbReference>
<keyword evidence="2" id="KW-0678">Repressor</keyword>
<evidence type="ECO:0000256" key="1">
    <source>
        <dbReference type="ARBA" id="ARBA00011738"/>
    </source>
</evidence>
<organism evidence="11 12">
    <name type="scientific">Corynebacterium gerontici</name>
    <dbReference type="NCBI Taxonomy" id="2079234"/>
    <lineage>
        <taxon>Bacteria</taxon>
        <taxon>Bacillati</taxon>
        <taxon>Actinomycetota</taxon>
        <taxon>Actinomycetes</taxon>
        <taxon>Mycobacteriales</taxon>
        <taxon>Corynebacteriaceae</taxon>
        <taxon>Corynebacterium</taxon>
    </lineage>
</organism>
<reference evidence="11 12" key="1">
    <citation type="submission" date="2018-11" db="EMBL/GenBank/DDBJ databases">
        <authorList>
            <person name="Kleinhagauer T."/>
            <person name="Glaeser S.P."/>
            <person name="Spergser J."/>
            <person name="Ruckert C."/>
            <person name="Kaempfer P."/>
            <person name="Busse H.-J."/>
        </authorList>
    </citation>
    <scope>NUCLEOTIDE SEQUENCE [LARGE SCALE GENOMIC DNA]</scope>
    <source>
        <strain evidence="11 12">W8</strain>
    </source>
</reference>
<protein>
    <recommendedName>
        <fullName evidence="8">HTH-type transcriptional repressor AcnR</fullName>
    </recommendedName>
</protein>
<proteinExistence type="predicted"/>
<dbReference type="Gene3D" id="1.10.357.10">
    <property type="entry name" value="Tetracycline Repressor, domain 2"/>
    <property type="match status" value="1"/>
</dbReference>
<dbReference type="PROSITE" id="PS50977">
    <property type="entry name" value="HTH_TETR_2"/>
    <property type="match status" value="1"/>
</dbReference>
<dbReference type="RefSeq" id="WP_123934065.1">
    <property type="nucleotide sequence ID" value="NZ_CP033897.1"/>
</dbReference>
<keyword evidence="4" id="KW-0460">Magnesium</keyword>
<dbReference type="Proteomes" id="UP000271587">
    <property type="component" value="Chromosome"/>
</dbReference>
<dbReference type="GO" id="GO:0003700">
    <property type="term" value="F:DNA-binding transcription factor activity"/>
    <property type="evidence" value="ECO:0007669"/>
    <property type="project" value="TreeGrafter"/>
</dbReference>